<feature type="non-terminal residue" evidence="5">
    <location>
        <position position="2510"/>
    </location>
</feature>
<feature type="compositionally biased region" description="Low complexity" evidence="2">
    <location>
        <begin position="408"/>
        <end position="423"/>
    </location>
</feature>
<feature type="non-terminal residue" evidence="5">
    <location>
        <position position="1"/>
    </location>
</feature>
<evidence type="ECO:0000313" key="6">
    <source>
        <dbReference type="Proteomes" id="UP000601435"/>
    </source>
</evidence>
<dbReference type="InterPro" id="IPR013103">
    <property type="entry name" value="RVT_2"/>
</dbReference>
<feature type="domain" description="Integrase catalytic" evidence="4">
    <location>
        <begin position="1567"/>
        <end position="1702"/>
    </location>
</feature>
<sequence>AELLEGSNCALLVQSTEAMLREILPATSTPTLYIDNQAASNLLNGSSGSWRTRHLRIRHAYVMDRVKSGELHVQHLAGEDQPADLPTKLHFKARLLHLLGTWGMIGLAGLNEKKGLQCLKLGCVFLLLLAVQSLAVSAAKEPLPTVGTMELFVLLILTCISAVALWEAGKALGSWAYPRLFGSKRERKIRKLKELARIAAEAEIEKWMDEDEAPSSERVLQDGDHSYEWIYKAEDHFPVAQSYYRVEPEKPNSNDETYGPNGRVENECVWRHKAGNTTVAGLMTVQHLRDGLAAEGLPVSGVKSDLARRLGNQLGDEPSPSHLPTTRQLRYVLWTWRHFQLSGRTQLLWVNLATRAAVSEWLARWNRSGMAAQGPNYGGVDTGGAGGPTPEGGSRAVTTGSEVLEQPRGSGLPRRTTSSTSSRPRVEFPDGSGAVNTGQRVDATTGSAQDVATGSGVDAGQHVGATTGPPQDAATGPGANTGQSAEATTRSAQDVATGSGANTGRRVEATTGLAQTVATGPDANVRRFQGETMGIRSRPGQQQPQHTTAAQPQQYNISTPPQQPAASPEATAHFLPEGANALVALHARASRFVRAETMDGSHNAAAVEVGEVADANGDQMVWFTRIRGMLQRGLEEVRKAVQQAMQSRDTKVNELQELVVEQGLQSRATVALQWNVEESLARLRGNICRNEGIPVLTVKVQIEFLVLPLVFLCHLDESQVILEDREVGKLLGLRMLAYRQLDLMVVRADATILDPDKDDKSPAAHMGLLAQGIQQLQQLQLKKDTQDPELLKGAVMLPALPEPYQDSSAVLFLEWIYETGQLVGSITDKATSWWNNNLELAKEAYYKFQNESPLKRLSIAVGDDDVVGGEKWARLEKRVMALLLASMSPSVKAEITMLRIDRVKHCLYKLYTIYAPGGASERASLMKQLEYIQPQNNIIDMIAALRRWKKLIGRAAEMGVSLPDGSVLLVAVEAAIKPIAEAQKDVNFKLNMAKSELSLPYKPALSSVLTYADHVIAELQQVIPYGKDQSAKLKGVTTDNRAPSSAATSPTGKGQKQQSPCKFWSTDEGCRELNDINYVNGTDCDNDIYYLGTRFYTTGIRELAEQFLAKIKRLAPLQAVTDNAVVDLELLLRSQGLGESHGMALLDSGASHAYRAPKTLEETKEAKQVKVQLADGRHVFLRQTKGGTLLAEDDSGGTILPLGSLVSSLGCKLDWSKRKGLRITHPEHGLLPTKLVGNTPVLREAEALQLIADLEQLELDKLEKNNTDGVLKMMSAEEPQLTWLDHLEEFVQKGERACLRRMLLDEESPLDAVAEAEVVNLIGVDDRLLLSDEAGAHYLKSLPINRAMRKRLLKTRWVVHLYNGDEKGEEFARAESEDVTVIRMDVRDSKAYDLRCRASLCAPFFCMEAPTWHPLWTSSAWIKFKDEMRFLKYHSVGTPGNMYFMASSLGLSDGMDIEEAAIMPDSTGAAATYEGMKKGASTMLDPERLHVVLGYLRPYEDSLDLPRDHKMPAVEEEDDVEPELDPFEEEDKADDPPEEEDEEQKALNERFKRIYKDIGDDIEYQTLNFAVPMTSRTSKEVRAKIQHIYLQLRQHGLPLVRIHSDRGLELKAKETRSWMADRDILATTGESQQPQQNGRAEALVREIKRRVKVLLRASGLPATCWPVAAEFAARRQRDLALGNYEDKDLAFGAPTHVKYKRFGEGGRYDLLERWKEGLFVGYSNDVKSGRVVRHGDGSYTTSVHIRPYLVDSDDLVQLGLVDANNDIDNLAKSFLDNNQFRPEHVVELWKYLKAKARPTSRTTQGEGLQWLIGQYTYGSQCGIVNDTYLHPAATTYLVRAFKEMTGRDDFTALLLTENVGMKCHRDVHNNGARSNWLLPLQQCDEGGGVWMESSSEAYSYDDEWRELPKGGWRRGRVHELQPGVPLEINPRRYHATEPWTGTRLVITAYTPRTTRMKPDTHETLCEFGFNPPPLLPRVPDQLQQTVLKMLTMTEAKDEPEAVMFLVNEVEEEKREKARDVSRELRQLQDDVLNRLKERREWLREFLAEEEILAEELNIVGEAINEEIEGVNGAVRDLIKDVEEQIQKTEDKCHSLYLKVANVNDDKEIGDIEEYLSNLKKDLDVTLDVPLDQVRRNLDKWVDPLRKELANLEEKTDAIERRPIAEARALEREGKLILIPGKVVCTVKPPPPPETVAPKEQQPRWKRKARVVICGNYAGQWHDPNDLFAAGASAEGLRLALALAVAMSWSVASTDVSAAFLQALWPTNRPTYGVLPPKVLLQAGLVEPEVVFIVKRALYGLRESPALWAAHRTEVLKELVVETGDGRIFLKQMMTDSELWMILEEPKAGGQPSLKGILVTYVDDILYLADNPVINLIHGRIGAIWPCSPLEYATDGLRYLGMELKREEGFFTLSQEAYITNLVRLHGLDIDVSAGLPCPKEWIQEGEAEAEEENYSSSELMMAQKVTGECLWLAYRTRPDILYATNYMAAMTTKRPVKVYQIGLKVMSYLN</sequence>
<dbReference type="PROSITE" id="PS50800">
    <property type="entry name" value="SAP"/>
    <property type="match status" value="1"/>
</dbReference>
<keyword evidence="1" id="KW-0175">Coiled coil</keyword>
<proteinExistence type="predicted"/>
<evidence type="ECO:0000256" key="2">
    <source>
        <dbReference type="SAM" id="MobiDB-lite"/>
    </source>
</evidence>
<accession>A0A812SBA4</accession>
<evidence type="ECO:0000259" key="3">
    <source>
        <dbReference type="PROSITE" id="PS50800"/>
    </source>
</evidence>
<feature type="compositionally biased region" description="Polar residues" evidence="2">
    <location>
        <begin position="1037"/>
        <end position="1060"/>
    </location>
</feature>
<comment type="caution">
    <text evidence="5">The sequence shown here is derived from an EMBL/GenBank/DDBJ whole genome shotgun (WGS) entry which is preliminary data.</text>
</comment>
<dbReference type="PROSITE" id="PS50994">
    <property type="entry name" value="INTEGRASE"/>
    <property type="match status" value="1"/>
</dbReference>
<dbReference type="Proteomes" id="UP000601435">
    <property type="component" value="Unassembled WGS sequence"/>
</dbReference>
<protein>
    <submittedName>
        <fullName evidence="5">RE1 protein</fullName>
    </submittedName>
</protein>
<evidence type="ECO:0000256" key="1">
    <source>
        <dbReference type="SAM" id="Coils"/>
    </source>
</evidence>
<evidence type="ECO:0000259" key="4">
    <source>
        <dbReference type="PROSITE" id="PS50994"/>
    </source>
</evidence>
<dbReference type="GO" id="GO:0003676">
    <property type="term" value="F:nucleic acid binding"/>
    <property type="evidence" value="ECO:0007669"/>
    <property type="project" value="InterPro"/>
</dbReference>
<feature type="compositionally biased region" description="Polar residues" evidence="2">
    <location>
        <begin position="434"/>
        <end position="452"/>
    </location>
</feature>
<evidence type="ECO:0000313" key="5">
    <source>
        <dbReference type="EMBL" id="CAE7475906.1"/>
    </source>
</evidence>
<dbReference type="Gene3D" id="3.30.420.10">
    <property type="entry name" value="Ribonuclease H-like superfamily/Ribonuclease H"/>
    <property type="match status" value="1"/>
</dbReference>
<feature type="coiled-coil region" evidence="1">
    <location>
        <begin position="2071"/>
        <end position="2098"/>
    </location>
</feature>
<dbReference type="InterPro" id="IPR003034">
    <property type="entry name" value="SAP_dom"/>
</dbReference>
<dbReference type="OrthoDB" id="3562068at2759"/>
<feature type="compositionally biased region" description="Polar residues" evidence="2">
    <location>
        <begin position="478"/>
        <end position="502"/>
    </location>
</feature>
<dbReference type="InterPro" id="IPR012337">
    <property type="entry name" value="RNaseH-like_sf"/>
</dbReference>
<feature type="compositionally biased region" description="Low complexity" evidence="2">
    <location>
        <begin position="541"/>
        <end position="554"/>
    </location>
</feature>
<keyword evidence="6" id="KW-1185">Reference proteome</keyword>
<feature type="region of interest" description="Disordered" evidence="2">
    <location>
        <begin position="535"/>
        <end position="569"/>
    </location>
</feature>
<feature type="region of interest" description="Disordered" evidence="2">
    <location>
        <begin position="375"/>
        <end position="521"/>
    </location>
</feature>
<feature type="region of interest" description="Disordered" evidence="2">
    <location>
        <begin position="1034"/>
        <end position="1060"/>
    </location>
</feature>
<name>A0A812SBA4_9DINO</name>
<dbReference type="Pfam" id="PF07727">
    <property type="entry name" value="RVT_2"/>
    <property type="match status" value="1"/>
</dbReference>
<reference evidence="5" key="1">
    <citation type="submission" date="2021-02" db="EMBL/GenBank/DDBJ databases">
        <authorList>
            <person name="Dougan E. K."/>
            <person name="Rhodes N."/>
            <person name="Thang M."/>
            <person name="Chan C."/>
        </authorList>
    </citation>
    <scope>NUCLEOTIDE SEQUENCE</scope>
</reference>
<feature type="compositionally biased region" description="Acidic residues" evidence="2">
    <location>
        <begin position="1514"/>
        <end position="1543"/>
    </location>
</feature>
<dbReference type="GO" id="GO:0005737">
    <property type="term" value="C:cytoplasm"/>
    <property type="evidence" value="ECO:0007669"/>
    <property type="project" value="UniProtKB-ARBA"/>
</dbReference>
<dbReference type="EMBL" id="CAJNJA010021448">
    <property type="protein sequence ID" value="CAE7475906.1"/>
    <property type="molecule type" value="Genomic_DNA"/>
</dbReference>
<dbReference type="CDD" id="cd09272">
    <property type="entry name" value="RNase_HI_RT_Ty1"/>
    <property type="match status" value="1"/>
</dbReference>
<dbReference type="InterPro" id="IPR036397">
    <property type="entry name" value="RNaseH_sf"/>
</dbReference>
<dbReference type="SMART" id="SM00513">
    <property type="entry name" value="SAP"/>
    <property type="match status" value="1"/>
</dbReference>
<gene>
    <name evidence="5" type="primary">RE1</name>
    <name evidence="5" type="ORF">SNEC2469_LOCUS13440</name>
</gene>
<organism evidence="5 6">
    <name type="scientific">Symbiodinium necroappetens</name>
    <dbReference type="NCBI Taxonomy" id="1628268"/>
    <lineage>
        <taxon>Eukaryota</taxon>
        <taxon>Sar</taxon>
        <taxon>Alveolata</taxon>
        <taxon>Dinophyceae</taxon>
        <taxon>Suessiales</taxon>
        <taxon>Symbiodiniaceae</taxon>
        <taxon>Symbiodinium</taxon>
    </lineage>
</organism>
<feature type="compositionally biased region" description="Gly residues" evidence="2">
    <location>
        <begin position="376"/>
        <end position="390"/>
    </location>
</feature>
<dbReference type="InterPro" id="IPR001584">
    <property type="entry name" value="Integrase_cat-core"/>
</dbReference>
<dbReference type="SUPFAM" id="SSF53098">
    <property type="entry name" value="Ribonuclease H-like"/>
    <property type="match status" value="1"/>
</dbReference>
<dbReference type="GO" id="GO:0015074">
    <property type="term" value="P:DNA integration"/>
    <property type="evidence" value="ECO:0007669"/>
    <property type="project" value="InterPro"/>
</dbReference>
<feature type="domain" description="SAP" evidence="3">
    <location>
        <begin position="280"/>
        <end position="314"/>
    </location>
</feature>
<feature type="region of interest" description="Disordered" evidence="2">
    <location>
        <begin position="1514"/>
        <end position="1545"/>
    </location>
</feature>